<feature type="domain" description="Metallo-beta-lactamase" evidence="11">
    <location>
        <begin position="633"/>
        <end position="868"/>
    </location>
</feature>
<dbReference type="InterPro" id="IPR052159">
    <property type="entry name" value="Competence_DNA_uptake"/>
</dbReference>
<dbReference type="Pfam" id="PF00753">
    <property type="entry name" value="Lactamase_B"/>
    <property type="match status" value="1"/>
</dbReference>
<gene>
    <name evidence="12" type="ORF">WMW72_15830</name>
</gene>
<dbReference type="RefSeq" id="WP_341416474.1">
    <property type="nucleotide sequence ID" value="NZ_JBBPCC010000009.1"/>
</dbReference>
<dbReference type="InterPro" id="IPR036866">
    <property type="entry name" value="RibonucZ/Hydroxyglut_hydro"/>
</dbReference>
<dbReference type="InterPro" id="IPR025405">
    <property type="entry name" value="DUF4131"/>
</dbReference>
<feature type="transmembrane region" description="Helical" evidence="10">
    <location>
        <begin position="395"/>
        <end position="413"/>
    </location>
</feature>
<evidence type="ECO:0000256" key="8">
    <source>
        <dbReference type="ARBA" id="ARBA00048505"/>
    </source>
</evidence>
<feature type="transmembrane region" description="Helical" evidence="10">
    <location>
        <begin position="362"/>
        <end position="388"/>
    </location>
</feature>
<accession>A0ABU9DMD2</accession>
<evidence type="ECO:0000256" key="4">
    <source>
        <dbReference type="ARBA" id="ARBA00022989"/>
    </source>
</evidence>
<comment type="catalytic activity">
    <reaction evidence="6">
        <text>3',5'-cyclic CMP + H2O = CMP + H(+)</text>
        <dbReference type="Rhea" id="RHEA:72675"/>
        <dbReference type="ChEBI" id="CHEBI:15377"/>
        <dbReference type="ChEBI" id="CHEBI:15378"/>
        <dbReference type="ChEBI" id="CHEBI:58003"/>
        <dbReference type="ChEBI" id="CHEBI:60377"/>
    </reaction>
    <physiologicalReaction direction="left-to-right" evidence="6">
        <dbReference type="Rhea" id="RHEA:72676"/>
    </physiologicalReaction>
</comment>
<name>A0ABU9DMD2_9BACL</name>
<dbReference type="SMART" id="SM00849">
    <property type="entry name" value="Lactamase_B"/>
    <property type="match status" value="1"/>
</dbReference>
<feature type="compositionally biased region" description="Basic and acidic residues" evidence="9">
    <location>
        <begin position="155"/>
        <end position="169"/>
    </location>
</feature>
<evidence type="ECO:0000256" key="9">
    <source>
        <dbReference type="SAM" id="MobiDB-lite"/>
    </source>
</evidence>
<feature type="transmembrane region" description="Helical" evidence="10">
    <location>
        <begin position="38"/>
        <end position="55"/>
    </location>
</feature>
<dbReference type="Gene3D" id="3.60.15.10">
    <property type="entry name" value="Ribonuclease Z/Hydroxyacylglutathione hydrolase-like"/>
    <property type="match status" value="1"/>
</dbReference>
<dbReference type="SUPFAM" id="SSF56281">
    <property type="entry name" value="Metallo-hydrolase/oxidoreductase"/>
    <property type="match status" value="1"/>
</dbReference>
<proteinExistence type="predicted"/>
<feature type="transmembrane region" description="Helical" evidence="10">
    <location>
        <begin position="545"/>
        <end position="566"/>
    </location>
</feature>
<feature type="transmembrane region" description="Helical" evidence="10">
    <location>
        <begin position="320"/>
        <end position="342"/>
    </location>
</feature>
<sequence>MREAGSLGWTSRPVVWLTVCWTLGYAAAMEWSFLRQASLYLLFGGLLLLLLVWSGKPRGRLVLAAVLIVCIAAGWYGMFDNRNRTLITPPPAVEEVDGVRFVGRIDTPVNVDGDKVMFQAVAERVELPEQADGQSAVSAGVKAVEQTVSGNRSSPRPEENGESDVRKSLPSEGRTPVWDVTSSGKGERVQVSIRLLQETEQRMALAWKRGDRIELSGILKLPGEARNFGAFDYRGYLQQQHIHWQLSGKGLEGVQVTEPSQSDWGWWRLARWNDDVRFGLGAVVDRLFPAGQAGFMKGMLIGLTDEIEPEQFDSFSRLGLTHIIAISGLNVAIFLACVIWLLRRIGMTREAYLWTAMALLPLYIAMTGAAPSIVRAGLMAMIGLYAAYRHRLKDGLHLVMIVGLVMLLWNPYYITDVSFQLSFLVTLGIIVLVSRVSGMLPVRNKKWRDALAITLVAQFVSFPLTIYYFNQFSLLSFAANLALVPVFSSFTMPVGTTAMLVGLVSSTVGGWLAWPVGQVNRLLFATVQWSGELPGSQTIWPTPSLLWIIGYYGLLTGSVLAVEAVLKGRSSAKEGPMLDTWQTMRWKERLQAWNGKLLVPGLVLLFAALLWVGYRPEWRSPPQGMVQTLDVGQGDSILIRTGNSGHTLLVDGGGTVSFRKPGEEWKNRSDPYEVGRKLLVPLLKKRGVQQIDELILTHQDADHFGGLQAVLEHIPVKRLLFNGTLKPIPGVEQLFRTALAHGTQLVPIQAGDRLKVSSELELYFLAPFAGQAGEREQVELKSDQNPVSLVFLMELAGTRWLFTGDIGVREEDELLTRWKAASGSKLPISLMEQPIDVLKVAHHGSKSSTSETWLDVWQPRVALISAGLHNTYGHPSPQVTERLKQRRIAVYRTDRDGEVQLQVRDGKVEVRTKLGNP</sequence>
<evidence type="ECO:0000256" key="6">
    <source>
        <dbReference type="ARBA" id="ARBA00034221"/>
    </source>
</evidence>
<comment type="caution">
    <text evidence="12">The sequence shown here is derived from an EMBL/GenBank/DDBJ whole genome shotgun (WGS) entry which is preliminary data.</text>
</comment>
<dbReference type="InterPro" id="IPR004797">
    <property type="entry name" value="Competence_ComEC/Rec2"/>
</dbReference>
<dbReference type="PANTHER" id="PTHR30619:SF1">
    <property type="entry name" value="RECOMBINATION PROTEIN 2"/>
    <property type="match status" value="1"/>
</dbReference>
<feature type="transmembrane region" description="Helical" evidence="10">
    <location>
        <begin position="14"/>
        <end position="31"/>
    </location>
</feature>
<dbReference type="InterPro" id="IPR001279">
    <property type="entry name" value="Metallo-B-lactamas"/>
</dbReference>
<comment type="function">
    <text evidence="7">Counteracts the endogenous Pycsar antiviral defense system. Phosphodiesterase that enables metal-dependent hydrolysis of host cyclic nucleotide Pycsar defense signals such as cCMP and cUMP.</text>
</comment>
<keyword evidence="13" id="KW-1185">Reference proteome</keyword>
<dbReference type="NCBIfam" id="TIGR00361">
    <property type="entry name" value="ComEC_Rec2"/>
    <property type="match status" value="1"/>
</dbReference>
<evidence type="ECO:0000256" key="3">
    <source>
        <dbReference type="ARBA" id="ARBA00022692"/>
    </source>
</evidence>
<dbReference type="InterPro" id="IPR035681">
    <property type="entry name" value="ComA-like_MBL"/>
</dbReference>
<organism evidence="12 13">
    <name type="scientific">Paenibacillus filicis</name>
    <dbReference type="NCBI Taxonomy" id="669464"/>
    <lineage>
        <taxon>Bacteria</taxon>
        <taxon>Bacillati</taxon>
        <taxon>Bacillota</taxon>
        <taxon>Bacilli</taxon>
        <taxon>Bacillales</taxon>
        <taxon>Paenibacillaceae</taxon>
        <taxon>Paenibacillus</taxon>
    </lineage>
</organism>
<feature type="transmembrane region" description="Helical" evidence="10">
    <location>
        <begin position="450"/>
        <end position="468"/>
    </location>
</feature>
<keyword evidence="4 10" id="KW-1133">Transmembrane helix</keyword>
<dbReference type="Pfam" id="PF03772">
    <property type="entry name" value="Competence"/>
    <property type="match status" value="1"/>
</dbReference>
<evidence type="ECO:0000259" key="11">
    <source>
        <dbReference type="SMART" id="SM00849"/>
    </source>
</evidence>
<dbReference type="EMBL" id="JBBPCC010000009">
    <property type="protein sequence ID" value="MEK8129376.1"/>
    <property type="molecule type" value="Genomic_DNA"/>
</dbReference>
<reference evidence="12 13" key="1">
    <citation type="submission" date="2024-04" db="EMBL/GenBank/DDBJ databases">
        <title>draft genome sequnece of Paenibacillus filicis.</title>
        <authorList>
            <person name="Kim D.-U."/>
        </authorList>
    </citation>
    <scope>NUCLEOTIDE SEQUENCE [LARGE SCALE GENOMIC DNA]</scope>
    <source>
        <strain evidence="12 13">KACC14197</strain>
    </source>
</reference>
<evidence type="ECO:0000313" key="13">
    <source>
        <dbReference type="Proteomes" id="UP001469365"/>
    </source>
</evidence>
<evidence type="ECO:0000313" key="12">
    <source>
        <dbReference type="EMBL" id="MEK8129376.1"/>
    </source>
</evidence>
<feature type="transmembrane region" description="Helical" evidence="10">
    <location>
        <begin position="419"/>
        <end position="438"/>
    </location>
</feature>
<dbReference type="Pfam" id="PF13567">
    <property type="entry name" value="DUF4131"/>
    <property type="match status" value="1"/>
</dbReference>
<dbReference type="InterPro" id="IPR004477">
    <property type="entry name" value="ComEC_N"/>
</dbReference>
<dbReference type="NCBIfam" id="TIGR00360">
    <property type="entry name" value="ComEC_N-term"/>
    <property type="match status" value="1"/>
</dbReference>
<evidence type="ECO:0000256" key="2">
    <source>
        <dbReference type="ARBA" id="ARBA00022475"/>
    </source>
</evidence>
<evidence type="ECO:0000256" key="5">
    <source>
        <dbReference type="ARBA" id="ARBA00023136"/>
    </source>
</evidence>
<evidence type="ECO:0000256" key="1">
    <source>
        <dbReference type="ARBA" id="ARBA00004651"/>
    </source>
</evidence>
<dbReference type="PANTHER" id="PTHR30619">
    <property type="entry name" value="DNA INTERNALIZATION/COMPETENCE PROTEIN COMEC/REC2"/>
    <property type="match status" value="1"/>
</dbReference>
<keyword evidence="3 10" id="KW-0812">Transmembrane</keyword>
<feature type="region of interest" description="Disordered" evidence="9">
    <location>
        <begin position="144"/>
        <end position="183"/>
    </location>
</feature>
<feature type="transmembrane region" description="Helical" evidence="10">
    <location>
        <begin position="61"/>
        <end position="79"/>
    </location>
</feature>
<keyword evidence="5 10" id="KW-0472">Membrane</keyword>
<dbReference type="CDD" id="cd07731">
    <property type="entry name" value="ComA-like_MBL-fold"/>
    <property type="match status" value="1"/>
</dbReference>
<evidence type="ECO:0000256" key="7">
    <source>
        <dbReference type="ARBA" id="ARBA00034301"/>
    </source>
</evidence>
<evidence type="ECO:0000256" key="10">
    <source>
        <dbReference type="SAM" id="Phobius"/>
    </source>
</evidence>
<comment type="subcellular location">
    <subcellularLocation>
        <location evidence="1">Cell membrane</location>
        <topology evidence="1">Multi-pass membrane protein</topology>
    </subcellularLocation>
</comment>
<keyword evidence="2" id="KW-1003">Cell membrane</keyword>
<comment type="catalytic activity">
    <reaction evidence="8">
        <text>3',5'-cyclic UMP + H2O = UMP + H(+)</text>
        <dbReference type="Rhea" id="RHEA:70575"/>
        <dbReference type="ChEBI" id="CHEBI:15377"/>
        <dbReference type="ChEBI" id="CHEBI:15378"/>
        <dbReference type="ChEBI" id="CHEBI:57865"/>
        <dbReference type="ChEBI" id="CHEBI:184387"/>
    </reaction>
    <physiologicalReaction direction="left-to-right" evidence="8">
        <dbReference type="Rhea" id="RHEA:70576"/>
    </physiologicalReaction>
</comment>
<dbReference type="Proteomes" id="UP001469365">
    <property type="component" value="Unassembled WGS sequence"/>
</dbReference>
<protein>
    <submittedName>
        <fullName evidence="12">DNA internalization-related competence protein ComEC/Rec2</fullName>
    </submittedName>
</protein>
<feature type="transmembrane region" description="Helical" evidence="10">
    <location>
        <begin position="597"/>
        <end position="614"/>
    </location>
</feature>